<reference evidence="14 15" key="1">
    <citation type="submission" date="2017-04" db="EMBL/GenBank/DDBJ databases">
        <authorList>
            <person name="Afonso C.L."/>
            <person name="Miller P.J."/>
            <person name="Scott M.A."/>
            <person name="Spackman E."/>
            <person name="Goraichik I."/>
            <person name="Dimitrov K.M."/>
            <person name="Suarez D.L."/>
            <person name="Swayne D.E."/>
        </authorList>
    </citation>
    <scope>NUCLEOTIDE SEQUENCE [LARGE SCALE GENOMIC DNA]</scope>
    <source>
        <strain evidence="14 15">CGMCC 1.10972</strain>
    </source>
</reference>
<evidence type="ECO:0000256" key="1">
    <source>
        <dbReference type="ARBA" id="ARBA00004117"/>
    </source>
</evidence>
<accession>A0A1W1YKV7</accession>
<dbReference type="InterPro" id="IPR028263">
    <property type="entry name" value="FliG_N"/>
</dbReference>
<evidence type="ECO:0000256" key="3">
    <source>
        <dbReference type="ARBA" id="ARBA00010299"/>
    </source>
</evidence>
<dbReference type="Proteomes" id="UP000192656">
    <property type="component" value="Unassembled WGS sequence"/>
</dbReference>
<dbReference type="PRINTS" id="PR00954">
    <property type="entry name" value="FLGMOTORFLIG"/>
</dbReference>
<keyword evidence="15" id="KW-1185">Reference proteome</keyword>
<keyword evidence="6" id="KW-0145">Chemotaxis</keyword>
<name>A0A1W1YKV7_9HYPH</name>
<dbReference type="EMBL" id="FWXR01000001">
    <property type="protein sequence ID" value="SMC36368.1"/>
    <property type="molecule type" value="Genomic_DNA"/>
</dbReference>
<dbReference type="GO" id="GO:0009425">
    <property type="term" value="C:bacterial-type flagellum basal body"/>
    <property type="evidence" value="ECO:0007669"/>
    <property type="project" value="UniProtKB-SubCell"/>
</dbReference>
<dbReference type="InterPro" id="IPR000090">
    <property type="entry name" value="Flg_Motor_Flig"/>
</dbReference>
<dbReference type="AlphaFoldDB" id="A0A1W1YKV7"/>
<comment type="subcellular location">
    <subcellularLocation>
        <location evidence="1">Bacterial flagellum basal body</location>
    </subcellularLocation>
    <subcellularLocation>
        <location evidence="2">Cell membrane</location>
        <topology evidence="2">Peripheral membrane protein</topology>
        <orientation evidence="2">Cytoplasmic side</orientation>
    </subcellularLocation>
</comment>
<keyword evidence="14" id="KW-0969">Cilium</keyword>
<feature type="domain" description="Flagellar motor switch protein FliG N-terminal" evidence="13">
    <location>
        <begin position="16"/>
        <end position="105"/>
    </location>
</feature>
<evidence type="ECO:0000256" key="10">
    <source>
        <dbReference type="ARBA" id="ARBA00025598"/>
    </source>
</evidence>
<evidence type="ECO:0000259" key="12">
    <source>
        <dbReference type="Pfam" id="PF14841"/>
    </source>
</evidence>
<feature type="domain" description="Flagellar motor switch protein FliG middle" evidence="12">
    <location>
        <begin position="135"/>
        <end position="185"/>
    </location>
</feature>
<gene>
    <name evidence="14" type="ORF">SAMN06297251_101383</name>
</gene>
<keyword evidence="9" id="KW-0975">Bacterial flagellum</keyword>
<evidence type="ECO:0000259" key="13">
    <source>
        <dbReference type="Pfam" id="PF14842"/>
    </source>
</evidence>
<dbReference type="STRING" id="937218.SAMN06297251_101383"/>
<dbReference type="Pfam" id="PF14842">
    <property type="entry name" value="FliG_N"/>
    <property type="match status" value="1"/>
</dbReference>
<dbReference type="RefSeq" id="WP_084408257.1">
    <property type="nucleotide sequence ID" value="NZ_FWXR01000001.1"/>
</dbReference>
<dbReference type="GO" id="GO:0003774">
    <property type="term" value="F:cytoskeletal motor activity"/>
    <property type="evidence" value="ECO:0007669"/>
    <property type="project" value="InterPro"/>
</dbReference>
<keyword evidence="7" id="KW-0283">Flagellar rotation</keyword>
<dbReference type="PANTHER" id="PTHR30534">
    <property type="entry name" value="FLAGELLAR MOTOR SWITCH PROTEIN FLIG"/>
    <property type="match status" value="1"/>
</dbReference>
<dbReference type="Gene3D" id="1.10.220.30">
    <property type="match status" value="3"/>
</dbReference>
<dbReference type="PANTHER" id="PTHR30534:SF0">
    <property type="entry name" value="FLAGELLAR MOTOR SWITCH PROTEIN FLIG"/>
    <property type="match status" value="1"/>
</dbReference>
<dbReference type="GO" id="GO:0006935">
    <property type="term" value="P:chemotaxis"/>
    <property type="evidence" value="ECO:0007669"/>
    <property type="project" value="UniProtKB-KW"/>
</dbReference>
<sequence>MTSLARYSEDLEVPPLSGGARAAVLLLALGSEGASRVLKHMAPNEIVALRQAAASLNEVLPEQIEAVVEEFSDTFKRGPIFPGPSQQMTKLLKSALTENEFQSLFPNERQDDIDRILYADTRNVWEAMAEMEGAVLAGKLSGEHPHIVALLLSKLPSDVAVTIIKACDPSMRNDIMRRMLMVKPLAAPVQALFETHVREAYLVTGDDADNGSSHMMLANVINRMDKTDGNELIEVIETDMPEDAEQLKKLLFAFEDIPTMPARARLTLFDGIAADTVIMALRGADETIRESVLAAHGARARRMIEAELGQNVQPLKQDIDAARREIANLALEMAGAGTIQLRDEEGSE</sequence>
<dbReference type="GO" id="GO:0071973">
    <property type="term" value="P:bacterial-type flagellum-dependent cell motility"/>
    <property type="evidence" value="ECO:0007669"/>
    <property type="project" value="InterPro"/>
</dbReference>
<dbReference type="InterPro" id="IPR023087">
    <property type="entry name" value="Flg_Motor_Flig_C"/>
</dbReference>
<dbReference type="InterPro" id="IPR011002">
    <property type="entry name" value="FliG_a-hlx"/>
</dbReference>
<dbReference type="GO" id="GO:0005886">
    <property type="term" value="C:plasma membrane"/>
    <property type="evidence" value="ECO:0007669"/>
    <property type="project" value="UniProtKB-SubCell"/>
</dbReference>
<evidence type="ECO:0000256" key="7">
    <source>
        <dbReference type="ARBA" id="ARBA00022779"/>
    </source>
</evidence>
<comment type="function">
    <text evidence="10">FliG is one of three proteins (FliG, FliN, FliM) that forms the rotor-mounted switch complex (C ring), located at the base of the basal body. This complex interacts with the CheY and CheZ chemotaxis proteins, in addition to contacting components of the motor that determine the direction of flagellar rotation.</text>
</comment>
<dbReference type="OrthoDB" id="9780302at2"/>
<evidence type="ECO:0000256" key="8">
    <source>
        <dbReference type="ARBA" id="ARBA00023136"/>
    </source>
</evidence>
<evidence type="ECO:0000313" key="15">
    <source>
        <dbReference type="Proteomes" id="UP000192656"/>
    </source>
</evidence>
<feature type="domain" description="Flagellar motor switch protein FliG C-terminal" evidence="11">
    <location>
        <begin position="236"/>
        <end position="341"/>
    </location>
</feature>
<protein>
    <recommendedName>
        <fullName evidence="4">Flagellar motor switch protein FliG</fullName>
    </recommendedName>
</protein>
<dbReference type="Pfam" id="PF14841">
    <property type="entry name" value="FliG_M"/>
    <property type="match status" value="1"/>
</dbReference>
<comment type="similarity">
    <text evidence="3">Belongs to the FliG family.</text>
</comment>
<evidence type="ECO:0000256" key="9">
    <source>
        <dbReference type="ARBA" id="ARBA00023143"/>
    </source>
</evidence>
<dbReference type="InterPro" id="IPR032779">
    <property type="entry name" value="FliG_M"/>
</dbReference>
<evidence type="ECO:0000256" key="6">
    <source>
        <dbReference type="ARBA" id="ARBA00022500"/>
    </source>
</evidence>
<keyword evidence="8" id="KW-0472">Membrane</keyword>
<dbReference type="SUPFAM" id="SSF48029">
    <property type="entry name" value="FliG"/>
    <property type="match status" value="2"/>
</dbReference>
<proteinExistence type="inferred from homology"/>
<keyword evidence="14" id="KW-0282">Flagellum</keyword>
<evidence type="ECO:0000313" key="14">
    <source>
        <dbReference type="EMBL" id="SMC36368.1"/>
    </source>
</evidence>
<dbReference type="Pfam" id="PF01706">
    <property type="entry name" value="FliG_C"/>
    <property type="match status" value="1"/>
</dbReference>
<evidence type="ECO:0000256" key="2">
    <source>
        <dbReference type="ARBA" id="ARBA00004413"/>
    </source>
</evidence>
<keyword evidence="5" id="KW-1003">Cell membrane</keyword>
<organism evidence="14 15">
    <name type="scientific">Fulvimarina manganoxydans</name>
    <dbReference type="NCBI Taxonomy" id="937218"/>
    <lineage>
        <taxon>Bacteria</taxon>
        <taxon>Pseudomonadati</taxon>
        <taxon>Pseudomonadota</taxon>
        <taxon>Alphaproteobacteria</taxon>
        <taxon>Hyphomicrobiales</taxon>
        <taxon>Aurantimonadaceae</taxon>
        <taxon>Fulvimarina</taxon>
    </lineage>
</organism>
<evidence type="ECO:0000256" key="4">
    <source>
        <dbReference type="ARBA" id="ARBA00021870"/>
    </source>
</evidence>
<keyword evidence="14" id="KW-0966">Cell projection</keyword>
<evidence type="ECO:0000259" key="11">
    <source>
        <dbReference type="Pfam" id="PF01706"/>
    </source>
</evidence>
<evidence type="ECO:0000256" key="5">
    <source>
        <dbReference type="ARBA" id="ARBA00022475"/>
    </source>
</evidence>